<gene>
    <name evidence="9" type="ORF">QUW44_04800</name>
</gene>
<dbReference type="InterPro" id="IPR011335">
    <property type="entry name" value="Restrct_endonuc-II-like"/>
</dbReference>
<protein>
    <submittedName>
        <fullName evidence="9">PD-(D/E)XK nuclease family protein</fullName>
    </submittedName>
</protein>
<evidence type="ECO:0000256" key="6">
    <source>
        <dbReference type="ARBA" id="ARBA00023125"/>
    </source>
</evidence>
<keyword evidence="6" id="KW-0238">DNA-binding</keyword>
<keyword evidence="7" id="KW-0234">DNA repair</keyword>
<dbReference type="Gene3D" id="3.90.320.10">
    <property type="match status" value="1"/>
</dbReference>
<sequence length="388" mass="45700">MRLNRKQLDNLKAKYGVDRIWSFSRINTFSNCATEYQKHYLEHVKLDSGNVYTEFGTFSHNTIQSLIRDEIKYDEVFPKWQDEVGNWEVDPRSYQFDSDKIKTGYISNLNHYFKHTQVPVGSQFETEKPVLATIGANNKYVFVGYIDTQYVDEDGNLVLVDYKTSSRSSFSKAKLPEKSLQLMLYAIGKHQYSHIPYSKIRCMFDMMKYVTVHYRQENGKMNTSIQERAKWVAKMEKKLATKLKKLHYDQNQIDEMIQVAIMANNLDNMPQEVQEQFLIENYVIELDISEENCDRMAKVIEQKCDEIMDFEALSKEDQDSWLEINHPYNPNDYYDKKLCSWHTSPQFKEQEKTLDDILQPEMANDTEDDLFLSGLFTEDKELAGVFSE</sequence>
<evidence type="ECO:0000256" key="1">
    <source>
        <dbReference type="ARBA" id="ARBA00022741"/>
    </source>
</evidence>
<keyword evidence="5" id="KW-0067">ATP-binding</keyword>
<reference evidence="10" key="1">
    <citation type="submission" date="2023-06" db="EMBL/GenBank/DDBJ databases">
        <title>Identification and characterization of horizontal gene transfer across gut microbiota members of farm animals based on homology search.</title>
        <authorList>
            <person name="Zeman M."/>
            <person name="Kubasova T."/>
            <person name="Jahodarova E."/>
            <person name="Nykrynova M."/>
            <person name="Rychlik I."/>
        </authorList>
    </citation>
    <scope>NUCLEOTIDE SEQUENCE [LARGE SCALE GENOMIC DNA]</scope>
    <source>
        <strain evidence="10">161_Gplus</strain>
    </source>
</reference>
<evidence type="ECO:0000256" key="4">
    <source>
        <dbReference type="ARBA" id="ARBA00022806"/>
    </source>
</evidence>
<name>A0ABT7UZI5_9LACO</name>
<feature type="domain" description="PD-(D/E)XK endonuclease-like" evidence="8">
    <location>
        <begin position="21"/>
        <end position="248"/>
    </location>
</feature>
<comment type="caution">
    <text evidence="9">The sequence shown here is derived from an EMBL/GenBank/DDBJ whole genome shotgun (WGS) entry which is preliminary data.</text>
</comment>
<dbReference type="Pfam" id="PF12705">
    <property type="entry name" value="PDDEXK_1"/>
    <property type="match status" value="1"/>
</dbReference>
<evidence type="ECO:0000313" key="10">
    <source>
        <dbReference type="Proteomes" id="UP001529343"/>
    </source>
</evidence>
<dbReference type="SUPFAM" id="SSF52980">
    <property type="entry name" value="Restriction endonuclease-like"/>
    <property type="match status" value="1"/>
</dbReference>
<dbReference type="InterPro" id="IPR011604">
    <property type="entry name" value="PDDEXK-like_dom_sf"/>
</dbReference>
<keyword evidence="2" id="KW-0227">DNA damage</keyword>
<evidence type="ECO:0000259" key="8">
    <source>
        <dbReference type="Pfam" id="PF12705"/>
    </source>
</evidence>
<evidence type="ECO:0000256" key="3">
    <source>
        <dbReference type="ARBA" id="ARBA00022801"/>
    </source>
</evidence>
<evidence type="ECO:0000313" key="9">
    <source>
        <dbReference type="EMBL" id="MDM8266480.1"/>
    </source>
</evidence>
<reference evidence="9 10" key="2">
    <citation type="submission" date="2023-06" db="EMBL/GenBank/DDBJ databases">
        <authorList>
            <person name="Zeman M."/>
            <person name="Kubasova T."/>
            <person name="Jahodarova E."/>
            <person name="Nykrynova M."/>
            <person name="Rychlik I."/>
        </authorList>
    </citation>
    <scope>NUCLEOTIDE SEQUENCE [LARGE SCALE GENOMIC DNA]</scope>
    <source>
        <strain evidence="9 10">161_Gplus</strain>
    </source>
</reference>
<accession>A0ABT7UZI5</accession>
<organism evidence="9 10">
    <name type="scientific">Limosilactobacillus pontis</name>
    <dbReference type="NCBI Taxonomy" id="35787"/>
    <lineage>
        <taxon>Bacteria</taxon>
        <taxon>Bacillati</taxon>
        <taxon>Bacillota</taxon>
        <taxon>Bacilli</taxon>
        <taxon>Lactobacillales</taxon>
        <taxon>Lactobacillaceae</taxon>
        <taxon>Limosilactobacillus</taxon>
    </lineage>
</organism>
<proteinExistence type="predicted"/>
<keyword evidence="3" id="KW-0378">Hydrolase</keyword>
<dbReference type="InterPro" id="IPR038726">
    <property type="entry name" value="PDDEXK_AddAB-type"/>
</dbReference>
<keyword evidence="1" id="KW-0547">Nucleotide-binding</keyword>
<keyword evidence="10" id="KW-1185">Reference proteome</keyword>
<evidence type="ECO:0000256" key="2">
    <source>
        <dbReference type="ARBA" id="ARBA00022763"/>
    </source>
</evidence>
<dbReference type="Proteomes" id="UP001529343">
    <property type="component" value="Unassembled WGS sequence"/>
</dbReference>
<dbReference type="EMBL" id="JAUDDW010000014">
    <property type="protein sequence ID" value="MDM8266480.1"/>
    <property type="molecule type" value="Genomic_DNA"/>
</dbReference>
<dbReference type="RefSeq" id="WP_289586090.1">
    <property type="nucleotide sequence ID" value="NZ_JAUDDW010000014.1"/>
</dbReference>
<evidence type="ECO:0000256" key="7">
    <source>
        <dbReference type="ARBA" id="ARBA00023204"/>
    </source>
</evidence>
<evidence type="ECO:0000256" key="5">
    <source>
        <dbReference type="ARBA" id="ARBA00022840"/>
    </source>
</evidence>
<keyword evidence="4" id="KW-0347">Helicase</keyword>